<accession>A0AAD3SZQ6</accession>
<protein>
    <submittedName>
        <fullName evidence="2">Uncharacterized protein</fullName>
    </submittedName>
</protein>
<reference evidence="2" key="1">
    <citation type="submission" date="2023-05" db="EMBL/GenBank/DDBJ databases">
        <title>Nepenthes gracilis genome sequencing.</title>
        <authorList>
            <person name="Fukushima K."/>
        </authorList>
    </citation>
    <scope>NUCLEOTIDE SEQUENCE</scope>
    <source>
        <strain evidence="2">SING2019-196</strain>
    </source>
</reference>
<name>A0AAD3SZQ6_NEPGR</name>
<proteinExistence type="predicted"/>
<evidence type="ECO:0000313" key="2">
    <source>
        <dbReference type="EMBL" id="GMH19849.1"/>
    </source>
</evidence>
<evidence type="ECO:0000256" key="1">
    <source>
        <dbReference type="SAM" id="MobiDB-lite"/>
    </source>
</evidence>
<sequence>MLAPCSDICHPIKFRRSNLDIENHDLLIPPSDGKTSEMVPASAIDPDHTPSPITHLSKKYSLDASIFGELISSCSNGSLEWAKKKISE</sequence>
<dbReference type="AlphaFoldDB" id="A0AAD3SZQ6"/>
<dbReference type="EMBL" id="BSYO01000021">
    <property type="protein sequence ID" value="GMH19849.1"/>
    <property type="molecule type" value="Genomic_DNA"/>
</dbReference>
<feature type="region of interest" description="Disordered" evidence="1">
    <location>
        <begin position="29"/>
        <end position="50"/>
    </location>
</feature>
<organism evidence="2 3">
    <name type="scientific">Nepenthes gracilis</name>
    <name type="common">Slender pitcher plant</name>
    <dbReference type="NCBI Taxonomy" id="150966"/>
    <lineage>
        <taxon>Eukaryota</taxon>
        <taxon>Viridiplantae</taxon>
        <taxon>Streptophyta</taxon>
        <taxon>Embryophyta</taxon>
        <taxon>Tracheophyta</taxon>
        <taxon>Spermatophyta</taxon>
        <taxon>Magnoliopsida</taxon>
        <taxon>eudicotyledons</taxon>
        <taxon>Gunneridae</taxon>
        <taxon>Pentapetalae</taxon>
        <taxon>Caryophyllales</taxon>
        <taxon>Nepenthaceae</taxon>
        <taxon>Nepenthes</taxon>
    </lineage>
</organism>
<keyword evidence="3" id="KW-1185">Reference proteome</keyword>
<comment type="caution">
    <text evidence="2">The sequence shown here is derived from an EMBL/GenBank/DDBJ whole genome shotgun (WGS) entry which is preliminary data.</text>
</comment>
<dbReference type="Proteomes" id="UP001279734">
    <property type="component" value="Unassembled WGS sequence"/>
</dbReference>
<gene>
    <name evidence="2" type="ORF">Nepgr_021690</name>
</gene>
<evidence type="ECO:0000313" key="3">
    <source>
        <dbReference type="Proteomes" id="UP001279734"/>
    </source>
</evidence>